<organism evidence="6 7">
    <name type="scientific">Portibacter lacus</name>
    <dbReference type="NCBI Taxonomy" id="1099794"/>
    <lineage>
        <taxon>Bacteria</taxon>
        <taxon>Pseudomonadati</taxon>
        <taxon>Bacteroidota</taxon>
        <taxon>Saprospiria</taxon>
        <taxon>Saprospirales</taxon>
        <taxon>Haliscomenobacteraceae</taxon>
        <taxon>Portibacter</taxon>
    </lineage>
</organism>
<dbReference type="SUPFAM" id="SSF54001">
    <property type="entry name" value="Cysteine proteinases"/>
    <property type="match status" value="1"/>
</dbReference>
<dbReference type="InterPro" id="IPR051202">
    <property type="entry name" value="Peptidase_C40"/>
</dbReference>
<protein>
    <recommendedName>
        <fullName evidence="5">NlpC/P60 domain-containing protein</fullName>
    </recommendedName>
</protein>
<dbReference type="GO" id="GO:0006508">
    <property type="term" value="P:proteolysis"/>
    <property type="evidence" value="ECO:0007669"/>
    <property type="project" value="UniProtKB-KW"/>
</dbReference>
<dbReference type="PANTHER" id="PTHR47053">
    <property type="entry name" value="MUREIN DD-ENDOPEPTIDASE MEPH-RELATED"/>
    <property type="match status" value="1"/>
</dbReference>
<evidence type="ECO:0000313" key="7">
    <source>
        <dbReference type="Proteomes" id="UP001156666"/>
    </source>
</evidence>
<comment type="similarity">
    <text evidence="1">Belongs to the peptidase C40 family.</text>
</comment>
<dbReference type="AlphaFoldDB" id="A0AA37SSU2"/>
<dbReference type="PROSITE" id="PS51935">
    <property type="entry name" value="NLPC_P60"/>
    <property type="match status" value="1"/>
</dbReference>
<evidence type="ECO:0000256" key="3">
    <source>
        <dbReference type="ARBA" id="ARBA00022801"/>
    </source>
</evidence>
<gene>
    <name evidence="6" type="ORF">GCM10007940_37950</name>
</gene>
<dbReference type="EMBL" id="BSOH01000027">
    <property type="protein sequence ID" value="GLR19179.1"/>
    <property type="molecule type" value="Genomic_DNA"/>
</dbReference>
<dbReference type="Gene3D" id="3.90.1720.10">
    <property type="entry name" value="endopeptidase domain like (from Nostoc punctiforme)"/>
    <property type="match status" value="1"/>
</dbReference>
<evidence type="ECO:0000313" key="6">
    <source>
        <dbReference type="EMBL" id="GLR19179.1"/>
    </source>
</evidence>
<reference evidence="6" key="1">
    <citation type="journal article" date="2014" name="Int. J. Syst. Evol. Microbiol.">
        <title>Complete genome sequence of Corynebacterium casei LMG S-19264T (=DSM 44701T), isolated from a smear-ripened cheese.</title>
        <authorList>
            <consortium name="US DOE Joint Genome Institute (JGI-PGF)"/>
            <person name="Walter F."/>
            <person name="Albersmeier A."/>
            <person name="Kalinowski J."/>
            <person name="Ruckert C."/>
        </authorList>
    </citation>
    <scope>NUCLEOTIDE SEQUENCE</scope>
    <source>
        <strain evidence="6">NBRC 108769</strain>
    </source>
</reference>
<dbReference type="GO" id="GO:0008234">
    <property type="term" value="F:cysteine-type peptidase activity"/>
    <property type="evidence" value="ECO:0007669"/>
    <property type="project" value="UniProtKB-KW"/>
</dbReference>
<keyword evidence="4" id="KW-0788">Thiol protease</keyword>
<proteinExistence type="inferred from homology"/>
<dbReference type="PANTHER" id="PTHR47053:SF1">
    <property type="entry name" value="MUREIN DD-ENDOPEPTIDASE MEPH-RELATED"/>
    <property type="match status" value="1"/>
</dbReference>
<sequence length="135" mass="15306">MESDTERSDRQKRKRIIKTAQKYIGTKYRTGGKTPRGFDCSGFSSYVFSKNNIKLGANSSSQSLQGHPVKIKDLQPGDLIFFGSKKRINHVGIVTKQSRKELRMIHASSSRGIIEEDITNSSYWQKRIVGGRRVI</sequence>
<accession>A0AA37SSU2</accession>
<dbReference type="InterPro" id="IPR000064">
    <property type="entry name" value="NLP_P60_dom"/>
</dbReference>
<keyword evidence="3" id="KW-0378">Hydrolase</keyword>
<dbReference type="InterPro" id="IPR038765">
    <property type="entry name" value="Papain-like_cys_pep_sf"/>
</dbReference>
<comment type="caution">
    <text evidence="6">The sequence shown here is derived from an EMBL/GenBank/DDBJ whole genome shotgun (WGS) entry which is preliminary data.</text>
</comment>
<dbReference type="Pfam" id="PF00877">
    <property type="entry name" value="NLPC_P60"/>
    <property type="match status" value="1"/>
</dbReference>
<evidence type="ECO:0000259" key="5">
    <source>
        <dbReference type="PROSITE" id="PS51935"/>
    </source>
</evidence>
<name>A0AA37SSU2_9BACT</name>
<dbReference type="Proteomes" id="UP001156666">
    <property type="component" value="Unassembled WGS sequence"/>
</dbReference>
<reference evidence="6" key="2">
    <citation type="submission" date="2023-01" db="EMBL/GenBank/DDBJ databases">
        <title>Draft genome sequence of Portibacter lacus strain NBRC 108769.</title>
        <authorList>
            <person name="Sun Q."/>
            <person name="Mori K."/>
        </authorList>
    </citation>
    <scope>NUCLEOTIDE SEQUENCE</scope>
    <source>
        <strain evidence="6">NBRC 108769</strain>
    </source>
</reference>
<evidence type="ECO:0000256" key="2">
    <source>
        <dbReference type="ARBA" id="ARBA00022670"/>
    </source>
</evidence>
<keyword evidence="2" id="KW-0645">Protease</keyword>
<feature type="domain" description="NlpC/P60" evidence="5">
    <location>
        <begin position="10"/>
        <end position="135"/>
    </location>
</feature>
<evidence type="ECO:0000256" key="4">
    <source>
        <dbReference type="ARBA" id="ARBA00022807"/>
    </source>
</evidence>
<evidence type="ECO:0000256" key="1">
    <source>
        <dbReference type="ARBA" id="ARBA00007074"/>
    </source>
</evidence>
<keyword evidence="7" id="KW-1185">Reference proteome</keyword>